<evidence type="ECO:0000313" key="2">
    <source>
        <dbReference type="EMBL" id="MBW8192719.1"/>
    </source>
</evidence>
<gene>
    <name evidence="2" type="ORF">K0504_16905</name>
</gene>
<proteinExistence type="predicted"/>
<sequence>MAKKLYLIVFLFLTGCSGTPELGGFFSVDDFEGATDGRARIVFLKHGENALPNYAGSNVEVSVNGQWIGELYEKSYFVYDISPATYDLTFSVPLLERPIIGMHLFADKHVKLKVEANKVYYIHYEVVAEPPTEVWTGEYYELSQSFTGVGVFPIEAEQAHPILFECQKIIEFD</sequence>
<accession>A0ABS7EKG0</accession>
<dbReference type="Pfam" id="PF11008">
    <property type="entry name" value="DUF2846"/>
    <property type="match status" value="1"/>
</dbReference>
<evidence type="ECO:0000313" key="3">
    <source>
        <dbReference type="Proteomes" id="UP001166251"/>
    </source>
</evidence>
<name>A0ABS7EKG0_9GAMM</name>
<dbReference type="Proteomes" id="UP001166251">
    <property type="component" value="Unassembled WGS sequence"/>
</dbReference>
<dbReference type="InterPro" id="IPR022548">
    <property type="entry name" value="DUF2846"/>
</dbReference>
<comment type="caution">
    <text evidence="2">The sequence shown here is derived from an EMBL/GenBank/DDBJ whole genome shotgun (WGS) entry which is preliminary data.</text>
</comment>
<feature type="domain" description="DUF2846" evidence="1">
    <location>
        <begin position="36"/>
        <end position="129"/>
    </location>
</feature>
<dbReference type="PROSITE" id="PS51257">
    <property type="entry name" value="PROKAR_LIPOPROTEIN"/>
    <property type="match status" value="1"/>
</dbReference>
<organism evidence="2 3">
    <name type="scientific">Neiella holothuriorum</name>
    <dbReference type="NCBI Taxonomy" id="2870530"/>
    <lineage>
        <taxon>Bacteria</taxon>
        <taxon>Pseudomonadati</taxon>
        <taxon>Pseudomonadota</taxon>
        <taxon>Gammaproteobacteria</taxon>
        <taxon>Alteromonadales</taxon>
        <taxon>Echinimonadaceae</taxon>
        <taxon>Neiella</taxon>
    </lineage>
</organism>
<evidence type="ECO:0000259" key="1">
    <source>
        <dbReference type="Pfam" id="PF11008"/>
    </source>
</evidence>
<keyword evidence="3" id="KW-1185">Reference proteome</keyword>
<dbReference type="RefSeq" id="WP_220105340.1">
    <property type="nucleotide sequence ID" value="NZ_JAHZSS010000027.1"/>
</dbReference>
<reference evidence="2" key="1">
    <citation type="submission" date="2021-07" db="EMBL/GenBank/DDBJ databases">
        <title>Neiella marina sp. nov., isolated from the intestinal content of sea cucumber Apostichopus japonicus.</title>
        <authorList>
            <person name="Bai X."/>
        </authorList>
    </citation>
    <scope>NUCLEOTIDE SEQUENCE</scope>
    <source>
        <strain evidence="2">126</strain>
    </source>
</reference>
<dbReference type="EMBL" id="JAHZSS010000027">
    <property type="protein sequence ID" value="MBW8192719.1"/>
    <property type="molecule type" value="Genomic_DNA"/>
</dbReference>
<protein>
    <submittedName>
        <fullName evidence="2">DUF2846 domain-containing protein</fullName>
    </submittedName>
</protein>